<dbReference type="FunFam" id="2.30.250.10:FF:000001">
    <property type="entry name" value="Aspartyl aminopeptidase 1"/>
    <property type="match status" value="1"/>
</dbReference>
<dbReference type="OrthoDB" id="9880441at2759"/>
<evidence type="ECO:0000313" key="12">
    <source>
        <dbReference type="Proteomes" id="UP000006727"/>
    </source>
</evidence>
<accession>A0A2K1IZ24</accession>
<dbReference type="STRING" id="3218.A0A2K1IZ24"/>
<evidence type="ECO:0000256" key="6">
    <source>
        <dbReference type="ARBA" id="ARBA00022801"/>
    </source>
</evidence>
<dbReference type="PANTHER" id="PTHR28570">
    <property type="entry name" value="ASPARTYL AMINOPEPTIDASE"/>
    <property type="match status" value="1"/>
</dbReference>
<gene>
    <name evidence="11" type="primary">LOC112272625</name>
    <name evidence="10" type="ORF">PHYPA_024351</name>
</gene>
<dbReference type="SUPFAM" id="SSF53187">
    <property type="entry name" value="Zn-dependent exopeptidases"/>
    <property type="match status" value="1"/>
</dbReference>
<evidence type="ECO:0000313" key="10">
    <source>
        <dbReference type="EMBL" id="PNR34534.1"/>
    </source>
</evidence>
<evidence type="ECO:0000256" key="4">
    <source>
        <dbReference type="ARBA" id="ARBA00022670"/>
    </source>
</evidence>
<evidence type="ECO:0008006" key="13">
    <source>
        <dbReference type="Google" id="ProtNLM"/>
    </source>
</evidence>
<protein>
    <recommendedName>
        <fullName evidence="13">Aspartyl aminopeptidase</fullName>
    </recommendedName>
</protein>
<dbReference type="Gene3D" id="2.30.250.10">
    <property type="entry name" value="Aminopeptidase i, Domain 2"/>
    <property type="match status" value="1"/>
</dbReference>
<evidence type="ECO:0000256" key="8">
    <source>
        <dbReference type="ARBA" id="ARBA00023049"/>
    </source>
</evidence>
<comment type="cofactor">
    <cofactor evidence="1">
        <name>Zn(2+)</name>
        <dbReference type="ChEBI" id="CHEBI:29105"/>
    </cofactor>
</comment>
<dbReference type="Gramene" id="Pp3c19_20030V3.3">
    <property type="protein sequence ID" value="Pp3c19_20030V3.3"/>
    <property type="gene ID" value="Pp3c19_20030"/>
</dbReference>
<organism evidence="10">
    <name type="scientific">Physcomitrium patens</name>
    <name type="common">Spreading-leaved earth moss</name>
    <name type="synonym">Physcomitrella patens</name>
    <dbReference type="NCBI Taxonomy" id="3218"/>
    <lineage>
        <taxon>Eukaryota</taxon>
        <taxon>Viridiplantae</taxon>
        <taxon>Streptophyta</taxon>
        <taxon>Embryophyta</taxon>
        <taxon>Bryophyta</taxon>
        <taxon>Bryophytina</taxon>
        <taxon>Bryopsida</taxon>
        <taxon>Funariidae</taxon>
        <taxon>Funariales</taxon>
        <taxon>Funariaceae</taxon>
        <taxon>Physcomitrium</taxon>
    </lineage>
</organism>
<dbReference type="Proteomes" id="UP000006727">
    <property type="component" value="Chromosome 19"/>
</dbReference>
<evidence type="ECO:0000256" key="9">
    <source>
        <dbReference type="SAM" id="MobiDB-lite"/>
    </source>
</evidence>
<dbReference type="OMA" id="EAECINC"/>
<name>A0A2K1IZ24_PHYPA</name>
<dbReference type="AlphaFoldDB" id="A0A2K1IZ24"/>
<dbReference type="GeneID" id="112272625"/>
<keyword evidence="4" id="KW-0645">Protease</keyword>
<dbReference type="PANTHER" id="PTHR28570:SF15">
    <property type="entry name" value="ASPARTYL AMINOPEPTIDASE"/>
    <property type="match status" value="1"/>
</dbReference>
<dbReference type="EnsemblPlants" id="Pp3c19_20030V3.3">
    <property type="protein sequence ID" value="Pp3c19_20030V3.3"/>
    <property type="gene ID" value="Pp3c19_20030"/>
</dbReference>
<keyword evidence="3" id="KW-0031">Aminopeptidase</keyword>
<reference evidence="10 12" key="2">
    <citation type="journal article" date="2018" name="Plant J.">
        <title>The Physcomitrella patens chromosome-scale assembly reveals moss genome structure and evolution.</title>
        <authorList>
            <person name="Lang D."/>
            <person name="Ullrich K.K."/>
            <person name="Murat F."/>
            <person name="Fuchs J."/>
            <person name="Jenkins J."/>
            <person name="Haas F.B."/>
            <person name="Piednoel M."/>
            <person name="Gundlach H."/>
            <person name="Van Bel M."/>
            <person name="Meyberg R."/>
            <person name="Vives C."/>
            <person name="Morata J."/>
            <person name="Symeonidi A."/>
            <person name="Hiss M."/>
            <person name="Muchero W."/>
            <person name="Kamisugi Y."/>
            <person name="Saleh O."/>
            <person name="Blanc G."/>
            <person name="Decker E.L."/>
            <person name="van Gessel N."/>
            <person name="Grimwood J."/>
            <person name="Hayes R.D."/>
            <person name="Graham S.W."/>
            <person name="Gunter L.E."/>
            <person name="McDaniel S.F."/>
            <person name="Hoernstein S.N.W."/>
            <person name="Larsson A."/>
            <person name="Li F.W."/>
            <person name="Perroud P.F."/>
            <person name="Phillips J."/>
            <person name="Ranjan P."/>
            <person name="Rokshar D.S."/>
            <person name="Rothfels C.J."/>
            <person name="Schneider L."/>
            <person name="Shu S."/>
            <person name="Stevenson D.W."/>
            <person name="Thummler F."/>
            <person name="Tillich M."/>
            <person name="Villarreal Aguilar J.C."/>
            <person name="Widiez T."/>
            <person name="Wong G.K."/>
            <person name="Wymore A."/>
            <person name="Zhang Y."/>
            <person name="Zimmer A.D."/>
            <person name="Quatrano R.S."/>
            <person name="Mayer K.F.X."/>
            <person name="Goodstein D."/>
            <person name="Casacuberta J.M."/>
            <person name="Vandepoele K."/>
            <person name="Reski R."/>
            <person name="Cuming A.C."/>
            <person name="Tuskan G.A."/>
            <person name="Maumus F."/>
            <person name="Salse J."/>
            <person name="Schmutz J."/>
            <person name="Rensing S.A."/>
        </authorList>
    </citation>
    <scope>NUCLEOTIDE SEQUENCE [LARGE SCALE GENOMIC DNA]</scope>
    <source>
        <strain evidence="11 12">cv. Gransden 2004</strain>
    </source>
</reference>
<feature type="region of interest" description="Disordered" evidence="9">
    <location>
        <begin position="150"/>
        <end position="170"/>
    </location>
</feature>
<evidence type="ECO:0000256" key="1">
    <source>
        <dbReference type="ARBA" id="ARBA00001947"/>
    </source>
</evidence>
<dbReference type="Gene3D" id="3.40.630.10">
    <property type="entry name" value="Zn peptidases"/>
    <property type="match status" value="1"/>
</dbReference>
<dbReference type="Gramene" id="Pp3c19_20030V3.1">
    <property type="protein sequence ID" value="Pp3c19_20030V3.1"/>
    <property type="gene ID" value="Pp3c19_20030"/>
</dbReference>
<sequence length="747" mass="82824">MDEVSRTPSFLIDIELWQKFNLELRAACHWCTHHHTTTPAEAAKQLERGEGWPRDWISRKVKNSTRQFGGLFICPAPDCAGHSNAKGERRRRWFCRFCINRHLSVDLKNFFQFDEVQGKWIQIPDLFCWHCQARSGEAECINCPQKHTKRAKRAKENPLPPTRSLLGPPGHTNVAGVVSVLLAAAGDGDYDGVSSEGRGGPTNEAHSMDESNFGVGETHVRLGLPMHASPVSDFRYGPPPLHQQHQQQPPPPRAFFSEKGLVCRESQSSVVPHLLDYVNNSCTPFHATAETRNHLLSSGFQEISECEEWAVQPGGRYFFTRNMCSIYAFAVGHKYKPGNGFHVVAAHTDSPCPKLKPVSYSAKGGFLHVRVQPYGAGVWQTWFDRDLSIAGRVLIRRKDGELVNELVRVRRPILRIPTVAKILDRGLAADASKADAEVNLAPILAMQIESELAMSCDSESSMAMEHNDHGSHVYPQPTTAHHPLLIQVLADELKCDVSEVADFDLSVYDTQPGCVGGARDDFVFAGRLDNLTSTFCALWALLDTCADSSSLVDESCVRMIALFDSGELGGTDSVQAAGPSTLLQAMTRITRWLARGSDSEGVVERAMRRSLIVTADMVDGMHPSQVCPPGQEESFHQPKLRDGLVLKQDAGNSNDIMTLFLFREVAKRSSIPIQNFPVSREIGCCSTVSSILAAGYGLRLIDCGVPLLSMHSVREMCSTEDIDTTFRHFRAFFQHFTSMDEQPRVDV</sequence>
<dbReference type="Gramene" id="Pp3c19_20030V3.2">
    <property type="protein sequence ID" value="Pp3c19_20030V3.2"/>
    <property type="gene ID" value="Pp3c19_20030"/>
</dbReference>
<dbReference type="InterPro" id="IPR023358">
    <property type="entry name" value="Peptidase_M18_dom2"/>
</dbReference>
<keyword evidence="12" id="KW-1185">Reference proteome</keyword>
<dbReference type="RefSeq" id="XP_024356340.1">
    <property type="nucleotide sequence ID" value="XM_024500572.2"/>
</dbReference>
<dbReference type="SUPFAM" id="SSF101821">
    <property type="entry name" value="Aminopeptidase/glucanase lid domain"/>
    <property type="match status" value="1"/>
</dbReference>
<keyword evidence="7" id="KW-0862">Zinc</keyword>
<reference evidence="10 12" key="1">
    <citation type="journal article" date="2008" name="Science">
        <title>The Physcomitrella genome reveals evolutionary insights into the conquest of land by plants.</title>
        <authorList>
            <person name="Rensing S."/>
            <person name="Lang D."/>
            <person name="Zimmer A."/>
            <person name="Terry A."/>
            <person name="Salamov A."/>
            <person name="Shapiro H."/>
            <person name="Nishiyama T."/>
            <person name="Perroud P.-F."/>
            <person name="Lindquist E."/>
            <person name="Kamisugi Y."/>
            <person name="Tanahashi T."/>
            <person name="Sakakibara K."/>
            <person name="Fujita T."/>
            <person name="Oishi K."/>
            <person name="Shin-I T."/>
            <person name="Kuroki Y."/>
            <person name="Toyoda A."/>
            <person name="Suzuki Y."/>
            <person name="Hashimoto A."/>
            <person name="Yamaguchi K."/>
            <person name="Sugano A."/>
            <person name="Kohara Y."/>
            <person name="Fujiyama A."/>
            <person name="Anterola A."/>
            <person name="Aoki S."/>
            <person name="Ashton N."/>
            <person name="Barbazuk W.B."/>
            <person name="Barker E."/>
            <person name="Bennetzen J."/>
            <person name="Bezanilla M."/>
            <person name="Blankenship R."/>
            <person name="Cho S.H."/>
            <person name="Dutcher S."/>
            <person name="Estelle M."/>
            <person name="Fawcett J.A."/>
            <person name="Gundlach H."/>
            <person name="Hanada K."/>
            <person name="Heyl A."/>
            <person name="Hicks K.A."/>
            <person name="Hugh J."/>
            <person name="Lohr M."/>
            <person name="Mayer K."/>
            <person name="Melkozernov A."/>
            <person name="Murata T."/>
            <person name="Nelson D."/>
            <person name="Pils B."/>
            <person name="Prigge M."/>
            <person name="Reiss B."/>
            <person name="Renner T."/>
            <person name="Rombauts S."/>
            <person name="Rushton P."/>
            <person name="Sanderfoot A."/>
            <person name="Schween G."/>
            <person name="Shiu S.-H."/>
            <person name="Stueber K."/>
            <person name="Theodoulou F.L."/>
            <person name="Tu H."/>
            <person name="Van de Peer Y."/>
            <person name="Verrier P.J."/>
            <person name="Waters E."/>
            <person name="Wood A."/>
            <person name="Yang L."/>
            <person name="Cove D."/>
            <person name="Cuming A."/>
            <person name="Hasebe M."/>
            <person name="Lucas S."/>
            <person name="Mishler D.B."/>
            <person name="Reski R."/>
            <person name="Grigoriev I."/>
            <person name="Quatrano R.S."/>
            <person name="Boore J.L."/>
        </authorList>
    </citation>
    <scope>NUCLEOTIDE SEQUENCE [LARGE SCALE GENOMIC DNA]</scope>
    <source>
        <strain evidence="11 12">cv. Gransden 2004</strain>
    </source>
</reference>
<keyword evidence="5" id="KW-0479">Metal-binding</keyword>
<dbReference type="GO" id="GO:0008237">
    <property type="term" value="F:metallopeptidase activity"/>
    <property type="evidence" value="ECO:0007669"/>
    <property type="project" value="UniProtKB-KW"/>
</dbReference>
<evidence type="ECO:0000256" key="5">
    <source>
        <dbReference type="ARBA" id="ARBA00022723"/>
    </source>
</evidence>
<feature type="region of interest" description="Disordered" evidence="9">
    <location>
        <begin position="191"/>
        <end position="211"/>
    </location>
</feature>
<comment type="similarity">
    <text evidence="2">Belongs to the peptidase M18 family.</text>
</comment>
<keyword evidence="6" id="KW-0378">Hydrolase</keyword>
<dbReference type="InterPro" id="IPR001948">
    <property type="entry name" value="Peptidase_M18"/>
</dbReference>
<dbReference type="PRINTS" id="PR00932">
    <property type="entry name" value="AMINO1PTASE"/>
</dbReference>
<evidence type="ECO:0000256" key="7">
    <source>
        <dbReference type="ARBA" id="ARBA00022833"/>
    </source>
</evidence>
<dbReference type="GO" id="GO:0008270">
    <property type="term" value="F:zinc ion binding"/>
    <property type="evidence" value="ECO:0007669"/>
    <property type="project" value="InterPro"/>
</dbReference>
<dbReference type="Pfam" id="PF02127">
    <property type="entry name" value="Peptidase_M18"/>
    <property type="match status" value="1"/>
</dbReference>
<dbReference type="GO" id="GO:0005737">
    <property type="term" value="C:cytoplasm"/>
    <property type="evidence" value="ECO:0007669"/>
    <property type="project" value="UniProtKB-ARBA"/>
</dbReference>
<dbReference type="PaxDb" id="3218-PP1S414_2V6.1"/>
<keyword evidence="8" id="KW-0482">Metalloprotease</keyword>
<dbReference type="GO" id="GO:0004177">
    <property type="term" value="F:aminopeptidase activity"/>
    <property type="evidence" value="ECO:0007669"/>
    <property type="project" value="UniProtKB-KW"/>
</dbReference>
<evidence type="ECO:0000313" key="11">
    <source>
        <dbReference type="EnsemblPlants" id="Pp3c19_20030V3.1"/>
    </source>
</evidence>
<dbReference type="GO" id="GO:0006508">
    <property type="term" value="P:proteolysis"/>
    <property type="evidence" value="ECO:0007669"/>
    <property type="project" value="UniProtKB-KW"/>
</dbReference>
<dbReference type="EMBL" id="ABEU02000019">
    <property type="protein sequence ID" value="PNR34534.1"/>
    <property type="molecule type" value="Genomic_DNA"/>
</dbReference>
<evidence type="ECO:0000256" key="3">
    <source>
        <dbReference type="ARBA" id="ARBA00022438"/>
    </source>
</evidence>
<proteinExistence type="inferred from homology"/>
<reference evidence="11" key="3">
    <citation type="submission" date="2020-12" db="UniProtKB">
        <authorList>
            <consortium name="EnsemblPlants"/>
        </authorList>
    </citation>
    <scope>IDENTIFICATION</scope>
</reference>
<dbReference type="EnsemblPlants" id="Pp3c19_20030V3.2">
    <property type="protein sequence ID" value="Pp3c19_20030V3.2"/>
    <property type="gene ID" value="Pp3c19_20030"/>
</dbReference>
<dbReference type="EnsemblPlants" id="Pp3c19_20030V3.1">
    <property type="protein sequence ID" value="Pp3c19_20030V3.1"/>
    <property type="gene ID" value="Pp3c19_20030"/>
</dbReference>
<evidence type="ECO:0000256" key="2">
    <source>
        <dbReference type="ARBA" id="ARBA00008290"/>
    </source>
</evidence>